<protein>
    <recommendedName>
        <fullName evidence="5">Exodeoxyribonuclease 7 large subunit</fullName>
        <ecNumber evidence="5">3.1.11.6</ecNumber>
    </recommendedName>
    <alternativeName>
        <fullName evidence="5">Exodeoxyribonuclease VII large subunit</fullName>
        <shortName evidence="5">Exonuclease VII large subunit</shortName>
    </alternativeName>
</protein>
<dbReference type="PANTHER" id="PTHR30008:SF0">
    <property type="entry name" value="EXODEOXYRIBONUCLEASE 7 LARGE SUBUNIT"/>
    <property type="match status" value="1"/>
</dbReference>
<comment type="catalytic activity">
    <reaction evidence="5 6">
        <text>Exonucleolytic cleavage in either 5'- to 3'- or 3'- to 5'-direction to yield nucleoside 5'-phosphates.</text>
        <dbReference type="EC" id="3.1.11.6"/>
    </reaction>
</comment>
<evidence type="ECO:0000256" key="4">
    <source>
        <dbReference type="ARBA" id="ARBA00022839"/>
    </source>
</evidence>
<dbReference type="AlphaFoldDB" id="A0AAW8B194"/>
<keyword evidence="11" id="KW-1185">Reference proteome</keyword>
<dbReference type="GO" id="GO:0003676">
    <property type="term" value="F:nucleic acid binding"/>
    <property type="evidence" value="ECO:0007669"/>
    <property type="project" value="InterPro"/>
</dbReference>
<comment type="similarity">
    <text evidence="5 6">Belongs to the XseA family.</text>
</comment>
<sequence length="441" mass="49875">MTYTVSQLNRRVRQLLETQFPLVWVEGEISNLARPASGHWYFTLKDDQAQVRCAMFRNRNSLTRFRPENGHQVLARCRLSLYEGRGEYQLIVEHLEEAGHGALQRQYEALKQRLAEEGLFDNSHKKSLPTLPKRIGVITSPSGAALHDILSVMSRRFPAIPVRIYPTTVQGDTAAAAIVDAIALANEDNQCDALIVGRGGGSLEDLWPFNEEIVARAIFASRIPVVSAVGHEVDFSIADFVADYRAPTPSAAAEVLTPDGSKLLSSFVDRERLLKESAYRRLRALEQRIDGLQRRLRHPGEQLKHQHHRLESLSHRLVKQLALQLERQKTRVQHLGARLQQRHPGAALKQLQQRHMQLSDRLHRIMEKQLELKRQQWVNASTLLQAVSPLQTLDRGYAIVIDEQQHILRRASDTVPGNTITAKLSNGSLQCTVKKIIPQTP</sequence>
<keyword evidence="1 5" id="KW-0963">Cytoplasm</keyword>
<dbReference type="InterPro" id="IPR003753">
    <property type="entry name" value="Exonuc_VII_L"/>
</dbReference>
<dbReference type="Proteomes" id="UP001178354">
    <property type="component" value="Unassembled WGS sequence"/>
</dbReference>
<comment type="caution">
    <text evidence="10">The sequence shown here is derived from an EMBL/GenBank/DDBJ whole genome shotgun (WGS) entry which is preliminary data.</text>
</comment>
<dbReference type="NCBIfam" id="TIGR00237">
    <property type="entry name" value="xseA"/>
    <property type="match status" value="1"/>
</dbReference>
<dbReference type="PANTHER" id="PTHR30008">
    <property type="entry name" value="EXODEOXYRIBONUCLEASE 7 LARGE SUBUNIT"/>
    <property type="match status" value="1"/>
</dbReference>
<dbReference type="GO" id="GO:0009318">
    <property type="term" value="C:exodeoxyribonuclease VII complex"/>
    <property type="evidence" value="ECO:0007669"/>
    <property type="project" value="UniProtKB-UniRule"/>
</dbReference>
<evidence type="ECO:0000259" key="9">
    <source>
        <dbReference type="Pfam" id="PF13742"/>
    </source>
</evidence>
<feature type="domain" description="OB-fold nucleic acid binding" evidence="9">
    <location>
        <begin position="3"/>
        <end position="95"/>
    </location>
</feature>
<dbReference type="GO" id="GO:0006308">
    <property type="term" value="P:DNA catabolic process"/>
    <property type="evidence" value="ECO:0007669"/>
    <property type="project" value="UniProtKB-UniRule"/>
</dbReference>
<name>A0AAW8B194_9GAMM</name>
<comment type="subcellular location">
    <subcellularLocation>
        <location evidence="5 6">Cytoplasm</location>
    </subcellularLocation>
</comment>
<reference evidence="10" key="1">
    <citation type="journal article" date="2010" name="Int. J. Syst. Evol. Microbiol.">
        <title>Porticoccus litoralis gen. nov., sp. nov., a gammaproteobacterium isolated from the Yellow Sea.</title>
        <authorList>
            <person name="Oh H.M."/>
            <person name="Kim H."/>
            <person name="Kim K.M."/>
            <person name="Min G.S."/>
            <person name="Cho J.C."/>
        </authorList>
    </citation>
    <scope>NUCLEOTIDE SEQUENCE</scope>
    <source>
        <strain evidence="10">DSM 25064</strain>
    </source>
</reference>
<evidence type="ECO:0000313" key="10">
    <source>
        <dbReference type="EMBL" id="MDP1519364.1"/>
    </source>
</evidence>
<comment type="function">
    <text evidence="5">Bidirectionally degrades single-stranded DNA into large acid-insoluble oligonucleotides, which are then degraded further into small acid-soluble oligonucleotides.</text>
</comment>
<dbReference type="Pfam" id="PF13742">
    <property type="entry name" value="tRNA_anti_2"/>
    <property type="match status" value="1"/>
</dbReference>
<dbReference type="GO" id="GO:0005737">
    <property type="term" value="C:cytoplasm"/>
    <property type="evidence" value="ECO:0007669"/>
    <property type="project" value="UniProtKB-SubCell"/>
</dbReference>
<keyword evidence="2 5" id="KW-0540">Nuclease</keyword>
<organism evidence="10 11">
    <name type="scientific">Porticoccus litoralis</name>
    <dbReference type="NCBI Taxonomy" id="434086"/>
    <lineage>
        <taxon>Bacteria</taxon>
        <taxon>Pseudomonadati</taxon>
        <taxon>Pseudomonadota</taxon>
        <taxon>Gammaproteobacteria</taxon>
        <taxon>Cellvibrionales</taxon>
        <taxon>Porticoccaceae</taxon>
        <taxon>Porticoccus</taxon>
    </lineage>
</organism>
<keyword evidence="4 5" id="KW-0269">Exonuclease</keyword>
<dbReference type="InterPro" id="IPR025824">
    <property type="entry name" value="OB-fold_nuc-bd_dom"/>
</dbReference>
<dbReference type="RefSeq" id="WP_305168883.1">
    <property type="nucleotide sequence ID" value="NZ_JAUUUU010000001.1"/>
</dbReference>
<dbReference type="InterPro" id="IPR020579">
    <property type="entry name" value="Exonuc_VII_lsu_C"/>
</dbReference>
<keyword evidence="7" id="KW-0175">Coiled coil</keyword>
<evidence type="ECO:0000259" key="8">
    <source>
        <dbReference type="Pfam" id="PF02601"/>
    </source>
</evidence>
<feature type="coiled-coil region" evidence="7">
    <location>
        <begin position="268"/>
        <end position="295"/>
    </location>
</feature>
<evidence type="ECO:0000256" key="1">
    <source>
        <dbReference type="ARBA" id="ARBA00022490"/>
    </source>
</evidence>
<feature type="domain" description="Exonuclease VII large subunit C-terminal" evidence="8">
    <location>
        <begin position="119"/>
        <end position="432"/>
    </location>
</feature>
<comment type="subunit">
    <text evidence="5">Heterooligomer composed of large and small subunits.</text>
</comment>
<dbReference type="HAMAP" id="MF_00378">
    <property type="entry name" value="Exonuc_7_L"/>
    <property type="match status" value="1"/>
</dbReference>
<accession>A0AAW8B194</accession>
<dbReference type="GO" id="GO:0008855">
    <property type="term" value="F:exodeoxyribonuclease VII activity"/>
    <property type="evidence" value="ECO:0007669"/>
    <property type="project" value="UniProtKB-UniRule"/>
</dbReference>
<evidence type="ECO:0000256" key="2">
    <source>
        <dbReference type="ARBA" id="ARBA00022722"/>
    </source>
</evidence>
<evidence type="ECO:0000256" key="6">
    <source>
        <dbReference type="RuleBase" id="RU004355"/>
    </source>
</evidence>
<evidence type="ECO:0000256" key="5">
    <source>
        <dbReference type="HAMAP-Rule" id="MF_00378"/>
    </source>
</evidence>
<dbReference type="CDD" id="cd04489">
    <property type="entry name" value="ExoVII_LU_OBF"/>
    <property type="match status" value="1"/>
</dbReference>
<gene>
    <name evidence="5 10" type="primary">xseA</name>
    <name evidence="10" type="ORF">Q8A57_00090</name>
</gene>
<reference evidence="10" key="2">
    <citation type="submission" date="2023-08" db="EMBL/GenBank/DDBJ databases">
        <authorList>
            <person name="Luo J."/>
        </authorList>
    </citation>
    <scope>NUCLEOTIDE SEQUENCE</scope>
    <source>
        <strain evidence="10">DSM 25064</strain>
    </source>
</reference>
<dbReference type="EMBL" id="JAUUUU010000001">
    <property type="protein sequence ID" value="MDP1519364.1"/>
    <property type="molecule type" value="Genomic_DNA"/>
</dbReference>
<dbReference type="Pfam" id="PF02601">
    <property type="entry name" value="Exonuc_VII_L"/>
    <property type="match status" value="1"/>
</dbReference>
<evidence type="ECO:0000256" key="3">
    <source>
        <dbReference type="ARBA" id="ARBA00022801"/>
    </source>
</evidence>
<keyword evidence="3 5" id="KW-0378">Hydrolase</keyword>
<evidence type="ECO:0000256" key="7">
    <source>
        <dbReference type="SAM" id="Coils"/>
    </source>
</evidence>
<dbReference type="EC" id="3.1.11.6" evidence="5"/>
<evidence type="ECO:0000313" key="11">
    <source>
        <dbReference type="Proteomes" id="UP001178354"/>
    </source>
</evidence>
<proteinExistence type="inferred from homology"/>